<dbReference type="GO" id="GO:0003677">
    <property type="term" value="F:DNA binding"/>
    <property type="evidence" value="ECO:0007669"/>
    <property type="project" value="InterPro"/>
</dbReference>
<accession>V4NJM9</accession>
<dbReference type="GO" id="GO:0004803">
    <property type="term" value="F:transposase activity"/>
    <property type="evidence" value="ECO:0007669"/>
    <property type="project" value="InterPro"/>
</dbReference>
<reference evidence="1 2" key="1">
    <citation type="journal article" date="2014" name="Nature">
        <title>Sequential evolution of bacterial morphology by co-option of a developmental regulator.</title>
        <authorList>
            <person name="Jiang C."/>
            <person name="Brown P.J."/>
            <person name="Ducret A."/>
            <person name="Brun Y.V."/>
        </authorList>
    </citation>
    <scope>NUCLEOTIDE SEQUENCE [LARGE SCALE GENOMIC DNA]</scope>
    <source>
        <strain evidence="1 2">DSM 16100</strain>
    </source>
</reference>
<dbReference type="GO" id="GO:0006313">
    <property type="term" value="P:DNA transposition"/>
    <property type="evidence" value="ECO:0007669"/>
    <property type="project" value="InterPro"/>
</dbReference>
<dbReference type="eggNOG" id="COG2963">
    <property type="taxonomic scope" value="Bacteria"/>
</dbReference>
<dbReference type="EMBL" id="AWGB01000140">
    <property type="protein sequence ID" value="ESQ76241.1"/>
    <property type="molecule type" value="Genomic_DNA"/>
</dbReference>
<name>V4NJM9_9CAUL</name>
<dbReference type="Pfam" id="PF01527">
    <property type="entry name" value="HTH_Tnp_1"/>
    <property type="match status" value="1"/>
</dbReference>
<evidence type="ECO:0000313" key="2">
    <source>
        <dbReference type="Proteomes" id="UP000017837"/>
    </source>
</evidence>
<dbReference type="InterPro" id="IPR002514">
    <property type="entry name" value="Transposase_8"/>
</dbReference>
<proteinExistence type="predicted"/>
<comment type="caution">
    <text evidence="1">The sequence shown here is derived from an EMBL/GenBank/DDBJ whole genome shotgun (WGS) entry which is preliminary data.</text>
</comment>
<evidence type="ECO:0008006" key="3">
    <source>
        <dbReference type="Google" id="ProtNLM"/>
    </source>
</evidence>
<keyword evidence="2" id="KW-1185">Reference proteome</keyword>
<dbReference type="PATRIC" id="fig|1121022.4.peg.4795"/>
<organism evidence="1 2">
    <name type="scientific">Asticcacaulis benevestitus DSM 16100 = ATCC BAA-896</name>
    <dbReference type="NCBI Taxonomy" id="1121022"/>
    <lineage>
        <taxon>Bacteria</taxon>
        <taxon>Pseudomonadati</taxon>
        <taxon>Pseudomonadota</taxon>
        <taxon>Alphaproteobacteria</taxon>
        <taxon>Caulobacterales</taxon>
        <taxon>Caulobacteraceae</taxon>
        <taxon>Asticcacaulis</taxon>
    </lineage>
</organism>
<gene>
    <name evidence="1" type="ORF">ABENE_23435</name>
</gene>
<protein>
    <recommendedName>
        <fullName evidence="3">Transposase</fullName>
    </recommendedName>
</protein>
<dbReference type="InterPro" id="IPR009057">
    <property type="entry name" value="Homeodomain-like_sf"/>
</dbReference>
<sequence length="103" mass="11421">MVQETYEPEVTVSLVARRHGVQPNQLFAWRKLASQGAFTATASEEEVVPASEYRALQNQVRELQRLLGKKTMEGEILKEALEVAAGSKKHLLRSLSRAVGSSQ</sequence>
<dbReference type="PANTHER" id="PTHR37936">
    <property type="entry name" value="TRANSPOSASE INSC FOR INSERTION ELEMENT IS2A-RELATED"/>
    <property type="match status" value="1"/>
</dbReference>
<dbReference type="Proteomes" id="UP000017837">
    <property type="component" value="Unassembled WGS sequence"/>
</dbReference>
<dbReference type="PANTHER" id="PTHR37936:SF3">
    <property type="entry name" value="TRANSPOSASE INSC FOR INSERTION ELEMENT IS2A-RELATED"/>
    <property type="match status" value="1"/>
</dbReference>
<evidence type="ECO:0000313" key="1">
    <source>
        <dbReference type="EMBL" id="ESQ76241.1"/>
    </source>
</evidence>
<dbReference type="AlphaFoldDB" id="V4NJM9"/>
<dbReference type="SUPFAM" id="SSF46689">
    <property type="entry name" value="Homeodomain-like"/>
    <property type="match status" value="1"/>
</dbReference>